<dbReference type="GO" id="GO:0016020">
    <property type="term" value="C:membrane"/>
    <property type="evidence" value="ECO:0000318"/>
    <property type="project" value="GO_Central"/>
</dbReference>
<proteinExistence type="inferred from homology"/>
<evidence type="ECO:0000256" key="4">
    <source>
        <dbReference type="ARBA" id="ARBA00022729"/>
    </source>
</evidence>
<keyword evidence="5 8" id="KW-1133">Transmembrane helix</keyword>
<dbReference type="PANTHER" id="PTHR31145">
    <property type="entry name" value="INTEGRAL MEMBRANE PROTEIN (AFU_ORTHOLOGUE AFUA_7G01610)"/>
    <property type="match status" value="1"/>
</dbReference>
<feature type="transmembrane region" description="Helical" evidence="8">
    <location>
        <begin position="519"/>
        <end position="538"/>
    </location>
</feature>
<name>Q5KBG1_CRYD1</name>
<dbReference type="HOGENOM" id="CLU_013753_1_0_1"/>
<evidence type="ECO:0000256" key="8">
    <source>
        <dbReference type="SAM" id="Phobius"/>
    </source>
</evidence>
<feature type="transmembrane region" description="Helical" evidence="8">
    <location>
        <begin position="433"/>
        <end position="456"/>
    </location>
</feature>
<feature type="transmembrane region" description="Helical" evidence="8">
    <location>
        <begin position="581"/>
        <end position="603"/>
    </location>
</feature>
<comment type="similarity">
    <text evidence="2">Belongs to the transient receptor potential (TRP) ion channel family.</text>
</comment>
<feature type="compositionally biased region" description="Basic and acidic residues" evidence="7">
    <location>
        <begin position="759"/>
        <end position="768"/>
    </location>
</feature>
<dbReference type="AlphaFoldDB" id="Q5KBG1"/>
<dbReference type="eggNOG" id="ENOG502QSVZ">
    <property type="taxonomic scope" value="Eukaryota"/>
</dbReference>
<feature type="chain" id="PRO_5004258134" evidence="9">
    <location>
        <begin position="25"/>
        <end position="768"/>
    </location>
</feature>
<feature type="domain" description="ML-like" evidence="10">
    <location>
        <begin position="27"/>
        <end position="167"/>
    </location>
</feature>
<evidence type="ECO:0000256" key="2">
    <source>
        <dbReference type="ARBA" id="ARBA00010642"/>
    </source>
</evidence>
<comment type="subcellular location">
    <subcellularLocation>
        <location evidence="1">Membrane</location>
        <topology evidence="1">Multi-pass membrane protein</topology>
    </subcellularLocation>
</comment>
<keyword evidence="12" id="KW-1185">Reference proteome</keyword>
<reference evidence="11 12" key="1">
    <citation type="journal article" date="2005" name="Science">
        <title>The genome of the basidiomycetous yeast and human pathogen Cryptococcus neoformans.</title>
        <authorList>
            <person name="Loftus B.J."/>
            <person name="Fung E."/>
            <person name="Roncaglia P."/>
            <person name="Rowley D."/>
            <person name="Amedeo P."/>
            <person name="Bruno D."/>
            <person name="Vamathevan J."/>
            <person name="Miranda M."/>
            <person name="Anderson I.J."/>
            <person name="Fraser J.A."/>
            <person name="Allen J.E."/>
            <person name="Bosdet I.E."/>
            <person name="Brent M.R."/>
            <person name="Chiu R."/>
            <person name="Doering T.L."/>
            <person name="Donlin M.J."/>
            <person name="D'Souza C.A."/>
            <person name="Fox D.S."/>
            <person name="Grinberg V."/>
            <person name="Fu J."/>
            <person name="Fukushima M."/>
            <person name="Haas B.J."/>
            <person name="Huang J.C."/>
            <person name="Janbon G."/>
            <person name="Jones S.J."/>
            <person name="Koo H.L."/>
            <person name="Krzywinski M.I."/>
            <person name="Kwon-Chung J.K."/>
            <person name="Lengeler K.B."/>
            <person name="Maiti R."/>
            <person name="Marra M.A."/>
            <person name="Marra R.E."/>
            <person name="Mathewson C.A."/>
            <person name="Mitchell T.G."/>
            <person name="Pertea M."/>
            <person name="Riggs F.R."/>
            <person name="Salzberg S.L."/>
            <person name="Schein J.E."/>
            <person name="Shvartsbeyn A."/>
            <person name="Shin H."/>
            <person name="Shumway M."/>
            <person name="Specht C.A."/>
            <person name="Suh B.B."/>
            <person name="Tenney A."/>
            <person name="Utterback T.R."/>
            <person name="Wickes B.L."/>
            <person name="Wortman J.R."/>
            <person name="Wye N.H."/>
            <person name="Kronstad J.W."/>
            <person name="Lodge J.K."/>
            <person name="Heitman J."/>
            <person name="Davis R.W."/>
            <person name="Fraser C.M."/>
            <person name="Hyman R.W."/>
        </authorList>
    </citation>
    <scope>NUCLEOTIDE SEQUENCE [LARGE SCALE GENOMIC DNA]</scope>
    <source>
        <strain evidence="12">JEC21 / ATCC MYA-565</strain>
    </source>
</reference>
<accession>Q5KBG1</accession>
<dbReference type="PaxDb" id="214684-Q5KBG1"/>
<sequence length="768" mass="84575">MRIPLFILTFLFSLFSLATTPVAADSGVLYTDAVTYCAEAKAVIVDEFDITYHRSNGSVTFSFSLASVESNLNTSVNLYINAYGIQIINQTLELCELLQGVICPLPQVNFTGYGTYPIPEEYLSKIPSIAYTVPNIEAYARVQLIRVENNEVAACLQATLANGKTAHQKGVIWASAMFTLVAFLVAIWHTASGTSTSPIQYRWFDILFIFQAAAASGLLHLNYPLVYTNFVQNFHWALGLFYSSNMQSSIKKMREKTGGSMDSTAYSDVQYINRKLSPYNVYMSNDGILSSPESLAAFFKENALSKRSLEHFAKRATIPSVLPQNVTTDINTGLPVYTNTLKIPEANAYDTIWFVFLALIGIFVAFHVLLFGIVFLFDRMGRNRSHLGWAARLRRMWWPFCIGNSLRLCLIGFFPIWIFAFWQFHIGDSGLSIFWAVFGILLTLVPLATAFVLSLLRARRISSTSPEINSLYTSFRYFHSIGVLYRQYRQKFHYFWFAPFILAMIARAGFIAFGPTSAWAQVIGNLVVEFIILVALLACRPHKDKKGDWLGAFLSLCRLIAIGLLIAFIPDMNVTPIPRAVIAFVIIVFYGVPVVLLFIGFLWNIGYGYLWCKHSTRIEDGLEVERFSPTSSNSSVPPPMMKNIDAATFVSSDGAAASRGSLSMGGAGATGAGAGFGGGAAAAGAGLGRRSSLMEPVGDNVYEASGSSADGALSSPPVTTYNPYGKEEIGYPYDPQNSQLAYEQAAMGRGGVNGAGSPIDEKQWSRRY</sequence>
<dbReference type="VEuPathDB" id="FungiDB:CNI02660"/>
<organism evidence="11 12">
    <name type="scientific">Cryptococcus deneoformans (strain JEC21 / ATCC MYA-565)</name>
    <name type="common">Cryptococcus neoformans var. neoformans serotype D</name>
    <dbReference type="NCBI Taxonomy" id="214684"/>
    <lineage>
        <taxon>Eukaryota</taxon>
        <taxon>Fungi</taxon>
        <taxon>Dikarya</taxon>
        <taxon>Basidiomycota</taxon>
        <taxon>Agaricomycotina</taxon>
        <taxon>Tremellomycetes</taxon>
        <taxon>Tremellales</taxon>
        <taxon>Cryptococcaceae</taxon>
        <taxon>Cryptococcus</taxon>
        <taxon>Cryptococcus neoformans species complex</taxon>
    </lineage>
</organism>
<evidence type="ECO:0000256" key="7">
    <source>
        <dbReference type="SAM" id="MobiDB-lite"/>
    </source>
</evidence>
<dbReference type="Pfam" id="PF14558">
    <property type="entry name" value="TRP_N"/>
    <property type="match status" value="1"/>
</dbReference>
<dbReference type="InParanoid" id="Q5KBG1"/>
<dbReference type="OrthoDB" id="2115177at2759"/>
<dbReference type="OMA" id="KSYWWIF"/>
<evidence type="ECO:0000313" key="12">
    <source>
        <dbReference type="Proteomes" id="UP000002149"/>
    </source>
</evidence>
<gene>
    <name evidence="11" type="ordered locus">CNI02660</name>
</gene>
<dbReference type="FunCoup" id="Q5KBG1">
    <property type="interactions" value="18"/>
</dbReference>
<feature type="transmembrane region" description="Helical" evidence="8">
    <location>
        <begin position="171"/>
        <end position="191"/>
    </location>
</feature>
<dbReference type="InterPro" id="IPR032800">
    <property type="entry name" value="TRP_N"/>
</dbReference>
<feature type="transmembrane region" description="Helical" evidence="8">
    <location>
        <begin position="397"/>
        <end position="421"/>
    </location>
</feature>
<evidence type="ECO:0000256" key="1">
    <source>
        <dbReference type="ARBA" id="ARBA00004141"/>
    </source>
</evidence>
<evidence type="ECO:0000313" key="11">
    <source>
        <dbReference type="EMBL" id="AAW45694.1"/>
    </source>
</evidence>
<dbReference type="GeneID" id="3259656"/>
<dbReference type="KEGG" id="cne:CNI02660"/>
<dbReference type="InterPro" id="IPR010308">
    <property type="entry name" value="TRP_C"/>
</dbReference>
<evidence type="ECO:0000256" key="3">
    <source>
        <dbReference type="ARBA" id="ARBA00022692"/>
    </source>
</evidence>
<keyword evidence="4 9" id="KW-0732">Signal</keyword>
<keyword evidence="6 8" id="KW-0472">Membrane</keyword>
<evidence type="ECO:0000256" key="9">
    <source>
        <dbReference type="SAM" id="SignalP"/>
    </source>
</evidence>
<evidence type="ECO:0000256" key="5">
    <source>
        <dbReference type="ARBA" id="ARBA00022989"/>
    </source>
</evidence>
<evidence type="ECO:0000259" key="10">
    <source>
        <dbReference type="SMART" id="SM01320"/>
    </source>
</evidence>
<dbReference type="RefSeq" id="XP_573001.1">
    <property type="nucleotide sequence ID" value="XM_573001.2"/>
</dbReference>
<protein>
    <submittedName>
        <fullName evidence="11">Integral to membrane protein, putative</fullName>
    </submittedName>
</protein>
<feature type="region of interest" description="Disordered" evidence="7">
    <location>
        <begin position="749"/>
        <end position="768"/>
    </location>
</feature>
<feature type="transmembrane region" description="Helical" evidence="8">
    <location>
        <begin position="352"/>
        <end position="377"/>
    </location>
</feature>
<feature type="transmembrane region" description="Helical" evidence="8">
    <location>
        <begin position="550"/>
        <end position="569"/>
    </location>
</feature>
<dbReference type="PANTHER" id="PTHR31145:SF2">
    <property type="entry name" value="FLAVIN CARRIER PROTEIN 2"/>
    <property type="match status" value="1"/>
</dbReference>
<dbReference type="Proteomes" id="UP000002149">
    <property type="component" value="Chromosome 9"/>
</dbReference>
<feature type="transmembrane region" description="Helical" evidence="8">
    <location>
        <begin position="494"/>
        <end position="513"/>
    </location>
</feature>
<feature type="signal peptide" evidence="9">
    <location>
        <begin position="1"/>
        <end position="24"/>
    </location>
</feature>
<dbReference type="GO" id="GO:0055085">
    <property type="term" value="P:transmembrane transport"/>
    <property type="evidence" value="ECO:0000318"/>
    <property type="project" value="GO_Central"/>
</dbReference>
<dbReference type="SMART" id="SM01320">
    <property type="entry name" value="TRP_N"/>
    <property type="match status" value="1"/>
</dbReference>
<evidence type="ECO:0000256" key="6">
    <source>
        <dbReference type="ARBA" id="ARBA00023136"/>
    </source>
</evidence>
<dbReference type="Pfam" id="PF06011">
    <property type="entry name" value="TRP"/>
    <property type="match status" value="1"/>
</dbReference>
<keyword evidence="3 8" id="KW-0812">Transmembrane</keyword>
<dbReference type="EMBL" id="AE017349">
    <property type="protein sequence ID" value="AAW45694.1"/>
    <property type="molecule type" value="Genomic_DNA"/>
</dbReference>
<dbReference type="GO" id="GO:0009272">
    <property type="term" value="P:fungal-type cell wall biogenesis"/>
    <property type="evidence" value="ECO:0000318"/>
    <property type="project" value="GO_Central"/>
</dbReference>
<feature type="transmembrane region" description="Helical" evidence="8">
    <location>
        <begin position="203"/>
        <end position="223"/>
    </location>
</feature>
<dbReference type="InterPro" id="IPR040241">
    <property type="entry name" value="TRP_Flc/Pkd2-like"/>
</dbReference>